<proteinExistence type="predicted"/>
<dbReference type="OrthoDB" id="536881at2759"/>
<dbReference type="InterPro" id="IPR036941">
    <property type="entry name" value="Rcpt_L-dom_sf"/>
</dbReference>
<feature type="compositionally biased region" description="Basic and acidic residues" evidence="1">
    <location>
        <begin position="2065"/>
        <end position="2078"/>
    </location>
</feature>
<reference evidence="3 4" key="1">
    <citation type="submission" date="2018-07" db="EMBL/GenBank/DDBJ databases">
        <title>The complete nuclear genome of the prasinophyte Chloropicon primus (CCMP1205).</title>
        <authorList>
            <person name="Pombert J.-F."/>
            <person name="Otis C."/>
            <person name="Turmel M."/>
            <person name="Lemieux C."/>
        </authorList>
    </citation>
    <scope>NUCLEOTIDE SEQUENCE [LARGE SCALE GENOMIC DNA]</scope>
    <source>
        <strain evidence="3 4">CCMP1205</strain>
    </source>
</reference>
<dbReference type="InterPro" id="IPR050697">
    <property type="entry name" value="Adenylyl/Guanylyl_Cyclase_3/4"/>
</dbReference>
<dbReference type="Pfam" id="PF00211">
    <property type="entry name" value="Guanylate_cyc"/>
    <property type="match status" value="1"/>
</dbReference>
<organism evidence="3 4">
    <name type="scientific">Chloropicon primus</name>
    <dbReference type="NCBI Taxonomy" id="1764295"/>
    <lineage>
        <taxon>Eukaryota</taxon>
        <taxon>Viridiplantae</taxon>
        <taxon>Chlorophyta</taxon>
        <taxon>Chloropicophyceae</taxon>
        <taxon>Chloropicales</taxon>
        <taxon>Chloropicaceae</taxon>
        <taxon>Chloropicon</taxon>
    </lineage>
</organism>
<dbReference type="Gene3D" id="3.30.70.1230">
    <property type="entry name" value="Nucleotide cyclase"/>
    <property type="match status" value="3"/>
</dbReference>
<dbReference type="GO" id="GO:0035556">
    <property type="term" value="P:intracellular signal transduction"/>
    <property type="evidence" value="ECO:0007669"/>
    <property type="project" value="InterPro"/>
</dbReference>
<gene>
    <name evidence="3" type="ORF">A3770_14p72370</name>
</gene>
<feature type="compositionally biased region" description="Polar residues" evidence="1">
    <location>
        <begin position="1"/>
        <end position="11"/>
    </location>
</feature>
<feature type="region of interest" description="Disordered" evidence="1">
    <location>
        <begin position="1"/>
        <end position="57"/>
    </location>
</feature>
<dbReference type="SUPFAM" id="SSF55073">
    <property type="entry name" value="Nucleotide cyclase"/>
    <property type="match status" value="3"/>
</dbReference>
<evidence type="ECO:0000313" key="3">
    <source>
        <dbReference type="EMBL" id="QDZ24719.1"/>
    </source>
</evidence>
<dbReference type="PANTHER" id="PTHR43081">
    <property type="entry name" value="ADENYLATE CYCLASE, TERMINAL-DIFFERENTIATION SPECIFIC-RELATED"/>
    <property type="match status" value="1"/>
</dbReference>
<dbReference type="STRING" id="1764295.A0A5B8MW06"/>
<evidence type="ECO:0000259" key="2">
    <source>
        <dbReference type="SMART" id="SM00044"/>
    </source>
</evidence>
<dbReference type="SMART" id="SM00044">
    <property type="entry name" value="CYCc"/>
    <property type="match status" value="1"/>
</dbReference>
<dbReference type="Proteomes" id="UP000316726">
    <property type="component" value="Chromosome 14"/>
</dbReference>
<dbReference type="EMBL" id="CP031047">
    <property type="protein sequence ID" value="QDZ24719.1"/>
    <property type="molecule type" value="Genomic_DNA"/>
</dbReference>
<dbReference type="InterPro" id="IPR029787">
    <property type="entry name" value="Nucleotide_cyclase"/>
</dbReference>
<dbReference type="PANTHER" id="PTHR43081:SF1">
    <property type="entry name" value="ADENYLATE CYCLASE, TERMINAL-DIFFERENTIATION SPECIFIC"/>
    <property type="match status" value="1"/>
</dbReference>
<accession>A0A5B8MW06</accession>
<feature type="compositionally biased region" description="Acidic residues" evidence="1">
    <location>
        <begin position="26"/>
        <end position="45"/>
    </location>
</feature>
<evidence type="ECO:0000313" key="4">
    <source>
        <dbReference type="Proteomes" id="UP000316726"/>
    </source>
</evidence>
<evidence type="ECO:0000256" key="1">
    <source>
        <dbReference type="SAM" id="MobiDB-lite"/>
    </source>
</evidence>
<dbReference type="GO" id="GO:0009190">
    <property type="term" value="P:cyclic nucleotide biosynthetic process"/>
    <property type="evidence" value="ECO:0007669"/>
    <property type="project" value="InterPro"/>
</dbReference>
<sequence>MGTDSRPSQLQGRLAFPTVTGGTAKDDDDDDDDVFGWTGGDDESDNALGTAQEPIPGAPFDINNAASQLGGLREDINWERLLQSRLWDSPPPDLTRAEKASRASQLSGLAPYQGAAFNPSLSGLICSPDGVSIQAMEADVFYNSEAESSRGGQGTEVSCLWIMDFPPALPDGTLIGVRVQSFSSNSPATLRGFSGMQTCVDDDSLFLRLHIGDDGFSSLEYVQNVYAFIPTRDKSIAIQLDVDVESYHGQVANFTGFELELNYFPIWRQYPPPPGENGERPEKEDDDVELDDGVLQGWMSLYGSQKTSFQELADGNPTISEMTGVDEGIFIFGNPYFESLEGIQRIKTIGEGSVVISNNPRLHMPIATVIDWLNSLEGNLTSVDLSFNDFHGQIPESYCDLLARVPKIDLGQNINLCGAVPSCMSEVNSEVRSPDYFYDDEDFQYEGWDDPDDTWENVEDYYEDFEDVTRLQSFMDLWAGNNIGESCEALNLTSGFSDNVIGCSPLGYTTKLDTDGEIIFDSLGIEMQKFKDTSCSWQLSTNNDYDMDNIGERSVLVLNFNRFHTSINGDQAICNDFSSGHNFNNPMLNGPTLDQFAVSIYNDTYKRGLDLYVASGSELPPPFVLKVDSSYKFVRLQLKQKTMSQIDLNLARMNGNRTIQQCGGTSVSYEFVEPISTVANLTSFIAKHRSTVTGELGRSIIIGACRTMNGSAIEDLSALENVTKIKGSLIIVDCPTLRSLKGTEKLLNVTDSIIFQANNELTDISSLKSLRDLGRSLVLDGNVRLKNLVGLENLSRIGQSVLLKMTGLRSLKGLGGVQSIGGKLTIINNAYLKSMDGVYSLTRIGTSLTLKYNPLLKNLSGLEFLMEIGGSLDVQLNQKLLNLRGLENLATINGSFALFNNLGMTSVDQLTSLTHVAGSFVIGSNENLVSVSLPAIKALGSPLPSKIEGGTQDGRRLLSDGEEMTVNERDEKFNHIFAVEYNTNLKYLNISKEIEHMPWNVYISENQKLSGFIPWDLMSKQAVRQATLSYNNYSGPIDPYLCQNTTTIERLDISGNGGVCGTLPDFCEDLDVTAEDTDFHEACSDIVPPMCVFLTQDSTIDQCDVLAKKYSSEPTQLSFTFPRYELQDDLPKNFNATIKYEFGIGTNPGDDNVNPMTNIGRVEFIGPNDTMIRHNWNLEERHMALVDGETYYVIVNAYDMTGVKGNNITSAGTTIDLLPPNVTGVKVALDVDVAGHYRVKWDAFMSNSGISQYAVKLLRGRDVIDKVAVSGNETMIESTIPPSQITNGTLFSAHVTGVSNAGLPSPQVVSPSVIPIPNMRKGNTETIIGVAVGVTLACLCIAGLAGYFVWRYQKRQKERAREEEWLRKLNNSVYTYLQGTGTKAGKLSAEEGSVCLTNDATLDSDNTRDCIFIFTDIQSSTKLCEQDADAYLLLQEAHDEIMRNALAELGGHEVDTEGDAFQCMFPNVVTSLLFCFKVQEDLLKYDWPPAVQNLHECEKVESKLYRNKYVWSGPRVRMAVHFAKGGTYMAKSHPTTRRVAYGGKPWQTTSMLSDVGHGGQILVSEAAWRQLMATGDEGAAGYPIFEDLGRYQIDEEGLPIRILQVSPARSSVCERVFPALRDVDMLDKGQGMNIVPSMDGKVAIVCAIIEPSRFFGVVENFITLIGKRERASKNAPVDVKRDALTASDALVSPVFVPDYQNPLNESARSGLGRSQSFTITGRDHSDMENVGALDDALEKLGLKEASDTMYFTNEHHQAVEIVSSTLEALVSQFGGYVIRTVEEVDSPQQMMMIAFKTSSSAVRFTLAAQTTLMEYPWPKSINEAFGYDKSYRSSRGTPLFNGPCVAMSAHVDHIEKFSLFDSETYRSSSAGHTISYKYKGILQALELAHIASGGQTVLSSSFFDSKWQRGLSLSQTQVTDLGAHDVRYFAQPVKLIEMLPKVLQDRTNVFGPLESQRILSVGAQNAPGAHGEHVALVFTYPRVAQAFQKSGLASKAVDNFSQTVRILLARYNGYESQEVGTGCFFLSFPTVDDAVAWSVHLQLILRRADWNSSDPLLGLEEGEEESFHNSGKNERSLDSDNGEFSSFYDEEEKMGSAGISHVSSTEKFDEMDGENGEDSLFSFFSTHNAFYKMSLQMRHMVLVQIGICYGMPTKVTPHVQTGRADYFGPMVNLSARVAKNTKPGDIQLSSYADLSQVLGFGDDRDHPSCFLKGMEFANEGKWVDIDLNDKGMRSFKGVKDKRQVFSVQVSSDPYSLGSSPS</sequence>
<dbReference type="SUPFAM" id="SSF52058">
    <property type="entry name" value="L domain-like"/>
    <property type="match status" value="2"/>
</dbReference>
<protein>
    <submittedName>
        <fullName evidence="3">Adenylate cyclase</fullName>
    </submittedName>
</protein>
<keyword evidence="4" id="KW-1185">Reference proteome</keyword>
<feature type="region of interest" description="Disordered" evidence="1">
    <location>
        <begin position="2061"/>
        <end position="2082"/>
    </location>
</feature>
<dbReference type="InterPro" id="IPR001054">
    <property type="entry name" value="A/G_cyclase"/>
</dbReference>
<dbReference type="Gene3D" id="3.80.20.20">
    <property type="entry name" value="Receptor L-domain"/>
    <property type="match status" value="2"/>
</dbReference>
<name>A0A5B8MW06_9CHLO</name>
<feature type="domain" description="Guanylate cyclase" evidence="2">
    <location>
        <begin position="1361"/>
        <end position="1581"/>
    </location>
</feature>